<name>A0A4Q0VKH1_9LACO</name>
<proteinExistence type="predicted"/>
<dbReference type="EMBL" id="QXIL01000001">
    <property type="protein sequence ID" value="RXI80014.1"/>
    <property type="molecule type" value="Genomic_DNA"/>
</dbReference>
<accession>A0A4Q0VKH1</accession>
<comment type="caution">
    <text evidence="2">The sequence shown here is derived from an EMBL/GenBank/DDBJ whole genome shotgun (WGS) entry which is preliminary data.</text>
</comment>
<dbReference type="RefSeq" id="WP_129031074.1">
    <property type="nucleotide sequence ID" value="NZ_CP059603.1"/>
</dbReference>
<evidence type="ECO:0000256" key="1">
    <source>
        <dbReference type="SAM" id="MobiDB-lite"/>
    </source>
</evidence>
<dbReference type="AlphaFoldDB" id="A0A4Q0VKH1"/>
<feature type="compositionally biased region" description="Basic residues" evidence="1">
    <location>
        <begin position="94"/>
        <end position="104"/>
    </location>
</feature>
<sequence>MSKPNQPSGAERAALRRKKLQKKVGQDVWERYAESVKKGLLTQAEAEAAMKVVRHKEVTQANRARKANGPRPKSNRQRRKEHAEKLAAQDWASRRHTNGHRARRRIDYDDPATYQLNANRRSHR</sequence>
<keyword evidence="3" id="KW-1185">Reference proteome</keyword>
<gene>
    <name evidence="2" type="ORF">DXH47_00125</name>
</gene>
<evidence type="ECO:0000313" key="3">
    <source>
        <dbReference type="Proteomes" id="UP000290602"/>
    </source>
</evidence>
<organism evidence="2 3">
    <name type="scientific">Levilactobacillus suantsaii</name>
    <dbReference type="NCBI Taxonomy" id="2292255"/>
    <lineage>
        <taxon>Bacteria</taxon>
        <taxon>Bacillati</taxon>
        <taxon>Bacillota</taxon>
        <taxon>Bacilli</taxon>
        <taxon>Lactobacillales</taxon>
        <taxon>Lactobacillaceae</taxon>
        <taxon>Levilactobacillus</taxon>
    </lineage>
</organism>
<evidence type="ECO:0000313" key="2">
    <source>
        <dbReference type="EMBL" id="RXI80014.1"/>
    </source>
</evidence>
<dbReference type="Proteomes" id="UP000290602">
    <property type="component" value="Unassembled WGS sequence"/>
</dbReference>
<feature type="compositionally biased region" description="Basic residues" evidence="1">
    <location>
        <begin position="63"/>
        <end position="80"/>
    </location>
</feature>
<feature type="region of interest" description="Disordered" evidence="1">
    <location>
        <begin position="1"/>
        <end position="26"/>
    </location>
</feature>
<reference evidence="2 3" key="1">
    <citation type="submission" date="2018-08" db="EMBL/GenBank/DDBJ databases">
        <title>Lactobacillus suantsai sp. nov., isolated from traditional fermented suan-tsai in Taiwan.</title>
        <authorList>
            <person name="Huang C.-H."/>
        </authorList>
    </citation>
    <scope>NUCLEOTIDE SEQUENCE [LARGE SCALE GENOMIC DNA]</scope>
    <source>
        <strain evidence="2 3">BCRC 12945</strain>
    </source>
</reference>
<feature type="compositionally biased region" description="Polar residues" evidence="1">
    <location>
        <begin position="114"/>
        <end position="124"/>
    </location>
</feature>
<protein>
    <submittedName>
        <fullName evidence="2">Uncharacterized protein</fullName>
    </submittedName>
</protein>
<feature type="region of interest" description="Disordered" evidence="1">
    <location>
        <begin position="54"/>
        <end position="124"/>
    </location>
</feature>
<dbReference type="OrthoDB" id="2327411at2"/>